<dbReference type="EMBL" id="MPUH01000561">
    <property type="protein sequence ID" value="OMJ77706.1"/>
    <property type="molecule type" value="Genomic_DNA"/>
</dbReference>
<evidence type="ECO:0000259" key="7">
    <source>
        <dbReference type="Pfam" id="PF01138"/>
    </source>
</evidence>
<dbReference type="PANTHER" id="PTHR11097">
    <property type="entry name" value="EXOSOME COMPLEX EXONUCLEASE RIBOSOMAL RNA PROCESSING PROTEIN"/>
    <property type="match status" value="1"/>
</dbReference>
<dbReference type="GO" id="GO:0071028">
    <property type="term" value="P:nuclear mRNA surveillance"/>
    <property type="evidence" value="ECO:0007669"/>
    <property type="project" value="TreeGrafter"/>
</dbReference>
<dbReference type="Pfam" id="PF01138">
    <property type="entry name" value="RNase_PH"/>
    <property type="match status" value="1"/>
</dbReference>
<evidence type="ECO:0000256" key="3">
    <source>
        <dbReference type="ARBA" id="ARBA00006678"/>
    </source>
</evidence>
<dbReference type="InterPro" id="IPR020568">
    <property type="entry name" value="Ribosomal_Su5_D2-typ_SF"/>
</dbReference>
<organism evidence="9 10">
    <name type="scientific">Stentor coeruleus</name>
    <dbReference type="NCBI Taxonomy" id="5963"/>
    <lineage>
        <taxon>Eukaryota</taxon>
        <taxon>Sar</taxon>
        <taxon>Alveolata</taxon>
        <taxon>Ciliophora</taxon>
        <taxon>Postciliodesmatophora</taxon>
        <taxon>Heterotrichea</taxon>
        <taxon>Heterotrichida</taxon>
        <taxon>Stentoridae</taxon>
        <taxon>Stentor</taxon>
    </lineage>
</organism>
<protein>
    <submittedName>
        <fullName evidence="9">Uncharacterized protein</fullName>
    </submittedName>
</protein>
<reference evidence="9 10" key="1">
    <citation type="submission" date="2016-11" db="EMBL/GenBank/DDBJ databases">
        <title>The macronuclear genome of Stentor coeruleus: a giant cell with tiny introns.</title>
        <authorList>
            <person name="Slabodnick M."/>
            <person name="Ruby J.G."/>
            <person name="Reiff S.B."/>
            <person name="Swart E.C."/>
            <person name="Gosai S."/>
            <person name="Prabakaran S."/>
            <person name="Witkowska E."/>
            <person name="Larue G.E."/>
            <person name="Fisher S."/>
            <person name="Freeman R.M."/>
            <person name="Gunawardena J."/>
            <person name="Chu W."/>
            <person name="Stover N.A."/>
            <person name="Gregory B.D."/>
            <person name="Nowacki M."/>
            <person name="Derisi J."/>
            <person name="Roy S.W."/>
            <person name="Marshall W.F."/>
            <person name="Sood P."/>
        </authorList>
    </citation>
    <scope>NUCLEOTIDE SEQUENCE [LARGE SCALE GENOMIC DNA]</scope>
    <source>
        <strain evidence="9">WM001</strain>
    </source>
</reference>
<evidence type="ECO:0000256" key="1">
    <source>
        <dbReference type="ARBA" id="ARBA00004123"/>
    </source>
</evidence>
<proteinExistence type="inferred from homology"/>
<keyword evidence="10" id="KW-1185">Reference proteome</keyword>
<evidence type="ECO:0000259" key="8">
    <source>
        <dbReference type="Pfam" id="PF03725"/>
    </source>
</evidence>
<dbReference type="InterPro" id="IPR027408">
    <property type="entry name" value="PNPase/RNase_PH_dom_sf"/>
</dbReference>
<dbReference type="AlphaFoldDB" id="A0A1R2BLR8"/>
<comment type="caution">
    <text evidence="9">The sequence shown here is derived from an EMBL/GenBank/DDBJ whole genome shotgun (WGS) entry which is preliminary data.</text>
</comment>
<keyword evidence="6" id="KW-0539">Nucleus</keyword>
<evidence type="ECO:0000256" key="4">
    <source>
        <dbReference type="ARBA" id="ARBA00022490"/>
    </source>
</evidence>
<evidence type="ECO:0000256" key="6">
    <source>
        <dbReference type="ARBA" id="ARBA00023242"/>
    </source>
</evidence>
<dbReference type="InterPro" id="IPR001247">
    <property type="entry name" value="ExoRNase_PH_dom1"/>
</dbReference>
<dbReference type="GO" id="GO:0000467">
    <property type="term" value="P:exonucleolytic trimming to generate mature 3'-end of 5.8S rRNA from tricistronic rRNA transcript (SSU-rRNA, 5.8S rRNA, LSU-rRNA)"/>
    <property type="evidence" value="ECO:0007669"/>
    <property type="project" value="TreeGrafter"/>
</dbReference>
<dbReference type="Pfam" id="PF03725">
    <property type="entry name" value="RNase_PH_C"/>
    <property type="match status" value="1"/>
</dbReference>
<comment type="subcellular location">
    <subcellularLocation>
        <location evidence="2">Cytoplasm</location>
    </subcellularLocation>
    <subcellularLocation>
        <location evidence="1">Nucleus</location>
    </subcellularLocation>
</comment>
<dbReference type="GO" id="GO:0071035">
    <property type="term" value="P:nuclear polyadenylation-dependent rRNA catabolic process"/>
    <property type="evidence" value="ECO:0007669"/>
    <property type="project" value="TreeGrafter"/>
</dbReference>
<keyword evidence="4" id="KW-0963">Cytoplasm</keyword>
<evidence type="ECO:0000256" key="2">
    <source>
        <dbReference type="ARBA" id="ARBA00004496"/>
    </source>
</evidence>
<name>A0A1R2BLR8_9CILI</name>
<feature type="domain" description="Exoribonuclease phosphorolytic" evidence="7">
    <location>
        <begin position="30"/>
        <end position="171"/>
    </location>
</feature>
<dbReference type="InterPro" id="IPR015847">
    <property type="entry name" value="ExoRNase_PH_dom2"/>
</dbReference>
<dbReference type="GO" id="GO:0034476">
    <property type="term" value="P:U5 snRNA 3'-end processing"/>
    <property type="evidence" value="ECO:0007669"/>
    <property type="project" value="TreeGrafter"/>
</dbReference>
<dbReference type="GO" id="GO:0016075">
    <property type="term" value="P:rRNA catabolic process"/>
    <property type="evidence" value="ECO:0007669"/>
    <property type="project" value="TreeGrafter"/>
</dbReference>
<dbReference type="OrthoDB" id="10264038at2759"/>
<dbReference type="Proteomes" id="UP000187209">
    <property type="component" value="Unassembled WGS sequence"/>
</dbReference>
<sequence>MEVLSNNEKAFVLEAANKGIRMDGRGLFDCRKLTINFTKTRGQVEVSLGDSLVLCAVDIFIDSPYTDRPNEGFLTFNVEFLPMAHPNFETLLGTNLVQRHKRFRNELSAEIERVLEKSIKKSRALNTESLCIVSGKHCWNVTVHMHILAHHGNLIDLCTQASVLALMHARVHDVKINPDKTIELLPVLKPLSLHFLAISVTFGFLKGQIAILDPEIKEEAVLEGKVVICMNVYGDILALQKSGAAALKEEVIFQCLDLALIKTKETTKELRKAVENAGEIDLAMENPEIRVNKLLAEIASLFTIYNKIFYKIKNFARLETLQ</sequence>
<dbReference type="GO" id="GO:0000176">
    <property type="term" value="C:nuclear exosome (RNase complex)"/>
    <property type="evidence" value="ECO:0007669"/>
    <property type="project" value="TreeGrafter"/>
</dbReference>
<dbReference type="Gene3D" id="3.30.230.70">
    <property type="entry name" value="GHMP Kinase, N-terminal domain"/>
    <property type="match status" value="1"/>
</dbReference>
<dbReference type="InterPro" id="IPR033100">
    <property type="entry name" value="Rrp45"/>
</dbReference>
<dbReference type="SUPFAM" id="SSF55666">
    <property type="entry name" value="Ribonuclease PH domain 2-like"/>
    <property type="match status" value="1"/>
</dbReference>
<dbReference type="GO" id="GO:0035925">
    <property type="term" value="F:mRNA 3'-UTR AU-rich region binding"/>
    <property type="evidence" value="ECO:0007669"/>
    <property type="project" value="TreeGrafter"/>
</dbReference>
<keyword evidence="5" id="KW-0694">RNA-binding</keyword>
<feature type="domain" description="Exoribonuclease phosphorolytic" evidence="8">
    <location>
        <begin position="197"/>
        <end position="260"/>
    </location>
</feature>
<dbReference type="InterPro" id="IPR036345">
    <property type="entry name" value="ExoRNase_PH_dom2_sf"/>
</dbReference>
<dbReference type="GO" id="GO:0000177">
    <property type="term" value="C:cytoplasmic exosome (RNase complex)"/>
    <property type="evidence" value="ECO:0007669"/>
    <property type="project" value="TreeGrafter"/>
</dbReference>
<dbReference type="InterPro" id="IPR050590">
    <property type="entry name" value="Exosome_comp_Rrp42_subfam"/>
</dbReference>
<dbReference type="GO" id="GO:0034475">
    <property type="term" value="P:U4 snRNA 3'-end processing"/>
    <property type="evidence" value="ECO:0007669"/>
    <property type="project" value="TreeGrafter"/>
</dbReference>
<evidence type="ECO:0000313" key="9">
    <source>
        <dbReference type="EMBL" id="OMJ77706.1"/>
    </source>
</evidence>
<dbReference type="GO" id="GO:0071038">
    <property type="term" value="P:TRAMP-dependent tRNA surveillance pathway"/>
    <property type="evidence" value="ECO:0007669"/>
    <property type="project" value="TreeGrafter"/>
</dbReference>
<evidence type="ECO:0000256" key="5">
    <source>
        <dbReference type="ARBA" id="ARBA00022884"/>
    </source>
</evidence>
<dbReference type="CDD" id="cd11368">
    <property type="entry name" value="RNase_PH_RRP45"/>
    <property type="match status" value="1"/>
</dbReference>
<comment type="similarity">
    <text evidence="3">Belongs to the RNase PH family.</text>
</comment>
<dbReference type="GO" id="GO:0034473">
    <property type="term" value="P:U1 snRNA 3'-end processing"/>
    <property type="evidence" value="ECO:0007669"/>
    <property type="project" value="TreeGrafter"/>
</dbReference>
<dbReference type="PANTHER" id="PTHR11097:SF14">
    <property type="entry name" value="EXOSOME COMPLEX COMPONENT RRP45"/>
    <property type="match status" value="1"/>
</dbReference>
<evidence type="ECO:0000313" key="10">
    <source>
        <dbReference type="Proteomes" id="UP000187209"/>
    </source>
</evidence>
<accession>A0A1R2BLR8</accession>
<gene>
    <name evidence="9" type="ORF">SteCoe_22654</name>
</gene>
<dbReference type="SUPFAM" id="SSF54211">
    <property type="entry name" value="Ribosomal protein S5 domain 2-like"/>
    <property type="match status" value="1"/>
</dbReference>